<dbReference type="Pfam" id="PF00892">
    <property type="entry name" value="EamA"/>
    <property type="match status" value="2"/>
</dbReference>
<dbReference type="InterPro" id="IPR000620">
    <property type="entry name" value="EamA_dom"/>
</dbReference>
<feature type="transmembrane region" description="Helical" evidence="1">
    <location>
        <begin position="32"/>
        <end position="51"/>
    </location>
</feature>
<evidence type="ECO:0000313" key="4">
    <source>
        <dbReference type="Proteomes" id="UP000184782"/>
    </source>
</evidence>
<dbReference type="EMBL" id="FSRQ01000001">
    <property type="protein sequence ID" value="SIN81153.1"/>
    <property type="molecule type" value="Genomic_DNA"/>
</dbReference>
<feature type="domain" description="EamA" evidence="2">
    <location>
        <begin position="141"/>
        <end position="279"/>
    </location>
</feature>
<feature type="transmembrane region" description="Helical" evidence="1">
    <location>
        <begin position="207"/>
        <end position="225"/>
    </location>
</feature>
<dbReference type="OrthoDB" id="9150437at2"/>
<dbReference type="SUPFAM" id="SSF103481">
    <property type="entry name" value="Multidrug resistance efflux transporter EmrE"/>
    <property type="match status" value="2"/>
</dbReference>
<keyword evidence="4" id="KW-1185">Reference proteome</keyword>
<reference evidence="4" key="1">
    <citation type="submission" date="2016-12" db="EMBL/GenBank/DDBJ databases">
        <authorList>
            <person name="Varghese N."/>
            <person name="Submissions S."/>
        </authorList>
    </citation>
    <scope>NUCLEOTIDE SEQUENCE [LARGE SCALE GENOMIC DNA]</scope>
    <source>
        <strain evidence="4">DSM 16779</strain>
    </source>
</reference>
<keyword evidence="1" id="KW-0472">Membrane</keyword>
<dbReference type="Proteomes" id="UP000184782">
    <property type="component" value="Unassembled WGS sequence"/>
</dbReference>
<accession>A0A1N6EDP8</accession>
<proteinExistence type="predicted"/>
<keyword evidence="1" id="KW-0812">Transmembrane</keyword>
<keyword evidence="1" id="KW-1133">Transmembrane helix</keyword>
<sequence>MKKSYLILHTAVLLAGFTGVFGKLISLSEIPLVWYRVLFSAIFLFLSLKIFKIKKLKSSKEAFNIGKIGLIITIHWIFFYASIKYSNISIGVVCYCLTSFFTAIFEPLLNKTKYKFIQLFLSALTLFGISLIFHFDASYQIGIILGIISSAFAALYTIYNERLVQKYDSQVINYYQMLAGALGLTVLLPFYYYFFPNEQFIPNLKDTFYLILLALLCTVGLYVLFAESLKKLSAFTVNLSFNLEPIYAIIIAFLFFDEGREVNTSFYFGLTFVIISVILQSIISRKKKK</sequence>
<feature type="transmembrane region" description="Helical" evidence="1">
    <location>
        <begin position="171"/>
        <end position="195"/>
    </location>
</feature>
<evidence type="ECO:0000256" key="1">
    <source>
        <dbReference type="SAM" id="Phobius"/>
    </source>
</evidence>
<feature type="transmembrane region" description="Helical" evidence="1">
    <location>
        <begin position="141"/>
        <end position="159"/>
    </location>
</feature>
<dbReference type="PANTHER" id="PTHR22911:SF79">
    <property type="entry name" value="MOBA-LIKE NTP TRANSFERASE DOMAIN-CONTAINING PROTEIN"/>
    <property type="match status" value="1"/>
</dbReference>
<dbReference type="InterPro" id="IPR037185">
    <property type="entry name" value="EmrE-like"/>
</dbReference>
<feature type="domain" description="EamA" evidence="2">
    <location>
        <begin position="4"/>
        <end position="133"/>
    </location>
</feature>
<evidence type="ECO:0000259" key="2">
    <source>
        <dbReference type="Pfam" id="PF00892"/>
    </source>
</evidence>
<feature type="transmembrane region" description="Helical" evidence="1">
    <location>
        <begin position="63"/>
        <end position="82"/>
    </location>
</feature>
<feature type="transmembrane region" description="Helical" evidence="1">
    <location>
        <begin position="262"/>
        <end position="283"/>
    </location>
</feature>
<organism evidence="3 4">
    <name type="scientific">Chryseobacterium scophthalmum</name>
    <dbReference type="NCBI Taxonomy" id="59733"/>
    <lineage>
        <taxon>Bacteria</taxon>
        <taxon>Pseudomonadati</taxon>
        <taxon>Bacteroidota</taxon>
        <taxon>Flavobacteriia</taxon>
        <taxon>Flavobacteriales</taxon>
        <taxon>Weeksellaceae</taxon>
        <taxon>Chryseobacterium group</taxon>
        <taxon>Chryseobacterium</taxon>
    </lineage>
</organism>
<evidence type="ECO:0000313" key="3">
    <source>
        <dbReference type="EMBL" id="SIN81153.1"/>
    </source>
</evidence>
<dbReference type="RefSeq" id="WP_074228155.1">
    <property type="nucleotide sequence ID" value="NZ_FSRQ01000001.1"/>
</dbReference>
<dbReference type="AlphaFoldDB" id="A0A1N6EDP8"/>
<gene>
    <name evidence="3" type="ORF">SAMN05421769_0216</name>
</gene>
<protein>
    <submittedName>
        <fullName evidence="3">EamA domain-containing membrane protein RarD</fullName>
    </submittedName>
</protein>
<name>A0A1N6EDP8_9FLAO</name>
<dbReference type="GO" id="GO:0016020">
    <property type="term" value="C:membrane"/>
    <property type="evidence" value="ECO:0007669"/>
    <property type="project" value="InterPro"/>
</dbReference>
<dbReference type="STRING" id="59733.SAMN05421769_0216"/>
<dbReference type="PANTHER" id="PTHR22911">
    <property type="entry name" value="ACYL-MALONYL CONDENSING ENZYME-RELATED"/>
    <property type="match status" value="1"/>
</dbReference>
<feature type="transmembrane region" description="Helical" evidence="1">
    <location>
        <begin position="88"/>
        <end position="109"/>
    </location>
</feature>
<feature type="transmembrane region" description="Helical" evidence="1">
    <location>
        <begin position="237"/>
        <end position="256"/>
    </location>
</feature>
<feature type="transmembrane region" description="Helical" evidence="1">
    <location>
        <begin position="116"/>
        <end position="135"/>
    </location>
</feature>